<accession>A0A5B7HJY5</accession>
<dbReference type="Proteomes" id="UP000324222">
    <property type="component" value="Unassembled WGS sequence"/>
</dbReference>
<dbReference type="AlphaFoldDB" id="A0A5B7HJY5"/>
<name>A0A5B7HJY5_PORTR</name>
<evidence type="ECO:0000313" key="2">
    <source>
        <dbReference type="Proteomes" id="UP000324222"/>
    </source>
</evidence>
<organism evidence="1 2">
    <name type="scientific">Portunus trituberculatus</name>
    <name type="common">Swimming crab</name>
    <name type="synonym">Neptunus trituberculatus</name>
    <dbReference type="NCBI Taxonomy" id="210409"/>
    <lineage>
        <taxon>Eukaryota</taxon>
        <taxon>Metazoa</taxon>
        <taxon>Ecdysozoa</taxon>
        <taxon>Arthropoda</taxon>
        <taxon>Crustacea</taxon>
        <taxon>Multicrustacea</taxon>
        <taxon>Malacostraca</taxon>
        <taxon>Eumalacostraca</taxon>
        <taxon>Eucarida</taxon>
        <taxon>Decapoda</taxon>
        <taxon>Pleocyemata</taxon>
        <taxon>Brachyura</taxon>
        <taxon>Eubrachyura</taxon>
        <taxon>Portunoidea</taxon>
        <taxon>Portunidae</taxon>
        <taxon>Portuninae</taxon>
        <taxon>Portunus</taxon>
    </lineage>
</organism>
<sequence length="64" mass="7373">MRFSSEGVKTVGVYRISALEYDRQYRSLPRLSERKRDRLLRVGAQLGGLLLLERHGAELPACQR</sequence>
<gene>
    <name evidence="1" type="ORF">E2C01_064274</name>
</gene>
<keyword evidence="2" id="KW-1185">Reference proteome</keyword>
<reference evidence="1 2" key="1">
    <citation type="submission" date="2019-05" db="EMBL/GenBank/DDBJ databases">
        <title>Another draft genome of Portunus trituberculatus and its Hox gene families provides insights of decapod evolution.</title>
        <authorList>
            <person name="Jeong J.-H."/>
            <person name="Song I."/>
            <person name="Kim S."/>
            <person name="Choi T."/>
            <person name="Kim D."/>
            <person name="Ryu S."/>
            <person name="Kim W."/>
        </authorList>
    </citation>
    <scope>NUCLEOTIDE SEQUENCE [LARGE SCALE GENOMIC DNA]</scope>
    <source>
        <tissue evidence="1">Muscle</tissue>
    </source>
</reference>
<comment type="caution">
    <text evidence="1">The sequence shown here is derived from an EMBL/GenBank/DDBJ whole genome shotgun (WGS) entry which is preliminary data.</text>
</comment>
<protein>
    <submittedName>
        <fullName evidence="1">Uncharacterized protein</fullName>
    </submittedName>
</protein>
<proteinExistence type="predicted"/>
<dbReference type="EMBL" id="VSRR010030414">
    <property type="protein sequence ID" value="MPC70039.1"/>
    <property type="molecule type" value="Genomic_DNA"/>
</dbReference>
<evidence type="ECO:0000313" key="1">
    <source>
        <dbReference type="EMBL" id="MPC70039.1"/>
    </source>
</evidence>